<keyword evidence="1" id="KW-0732">Signal</keyword>
<keyword evidence="3" id="KW-1185">Reference proteome</keyword>
<feature type="chain" id="PRO_5011966562" evidence="1">
    <location>
        <begin position="19"/>
        <end position="171"/>
    </location>
</feature>
<dbReference type="OrthoDB" id="7951041at2"/>
<reference evidence="2 3" key="1">
    <citation type="submission" date="2017-03" db="EMBL/GenBank/DDBJ databases">
        <authorList>
            <person name="Afonso C.L."/>
            <person name="Miller P.J."/>
            <person name="Scott M.A."/>
            <person name="Spackman E."/>
            <person name="Goraichik I."/>
            <person name="Dimitrov K.M."/>
            <person name="Suarez D.L."/>
            <person name="Swayne D.E."/>
        </authorList>
    </citation>
    <scope>NUCLEOTIDE SEQUENCE [LARGE SCALE GENOMIC DNA]</scope>
    <source>
        <strain evidence="2 3">CECT 7639</strain>
    </source>
</reference>
<name>A0A1Y5SXU3_9RHOB</name>
<sequence>MLNLARCALFAKVLVALTACDGAGVSPPPSTQSAIAEVSARNVAYPDYPKAGMTYLSFSSAHGFQVNLIGSDGRAWLWYPGNSAGVPELYKLDQINGIQALCWAHPGNTYNPVTQTPGGGYKCEELKLARKTIVSSLRGDPFNLASGRVPYKLDRCSAPQAFDFNRTRFRC</sequence>
<dbReference type="RefSeq" id="WP_085796166.1">
    <property type="nucleotide sequence ID" value="NZ_FWFO01000001.1"/>
</dbReference>
<proteinExistence type="predicted"/>
<organism evidence="2 3">
    <name type="scientific">Falsiruegeria litorea R37</name>
    <dbReference type="NCBI Taxonomy" id="1200284"/>
    <lineage>
        <taxon>Bacteria</taxon>
        <taxon>Pseudomonadati</taxon>
        <taxon>Pseudomonadota</taxon>
        <taxon>Alphaproteobacteria</taxon>
        <taxon>Rhodobacterales</taxon>
        <taxon>Roseobacteraceae</taxon>
        <taxon>Falsiruegeria</taxon>
    </lineage>
</organism>
<accession>A0A1Y5SXU3</accession>
<gene>
    <name evidence="2" type="ORF">TRL7639_02733</name>
</gene>
<dbReference type="AlphaFoldDB" id="A0A1Y5SXU3"/>
<evidence type="ECO:0000313" key="3">
    <source>
        <dbReference type="Proteomes" id="UP000193077"/>
    </source>
</evidence>
<evidence type="ECO:0000256" key="1">
    <source>
        <dbReference type="SAM" id="SignalP"/>
    </source>
</evidence>
<evidence type="ECO:0000313" key="2">
    <source>
        <dbReference type="EMBL" id="SLN49347.1"/>
    </source>
</evidence>
<feature type="signal peptide" evidence="1">
    <location>
        <begin position="1"/>
        <end position="18"/>
    </location>
</feature>
<dbReference type="EMBL" id="FWFO01000001">
    <property type="protein sequence ID" value="SLN49347.1"/>
    <property type="molecule type" value="Genomic_DNA"/>
</dbReference>
<protein>
    <submittedName>
        <fullName evidence="2">Uncharacterized protein</fullName>
    </submittedName>
</protein>
<dbReference type="Proteomes" id="UP000193077">
    <property type="component" value="Unassembled WGS sequence"/>
</dbReference>